<evidence type="ECO:0000256" key="7">
    <source>
        <dbReference type="ARBA" id="ARBA00022729"/>
    </source>
</evidence>
<dbReference type="GO" id="GO:0009279">
    <property type="term" value="C:cell outer membrane"/>
    <property type="evidence" value="ECO:0007669"/>
    <property type="project" value="UniProtKB-SubCell"/>
</dbReference>
<evidence type="ECO:0000256" key="11">
    <source>
        <dbReference type="ARBA" id="ARBA00023136"/>
    </source>
</evidence>
<keyword evidence="4 14" id="KW-1134">Transmembrane beta strand</keyword>
<dbReference type="InterPro" id="IPR039426">
    <property type="entry name" value="TonB-dep_rcpt-like"/>
</dbReference>
<dbReference type="EMBL" id="QENQ01000001">
    <property type="protein sequence ID" value="PVX29022.1"/>
    <property type="molecule type" value="Genomic_DNA"/>
</dbReference>
<proteinExistence type="inferred from homology"/>
<keyword evidence="5" id="KW-0410">Iron transport</keyword>
<dbReference type="InterPro" id="IPR012910">
    <property type="entry name" value="Plug_dom"/>
</dbReference>
<dbReference type="AlphaFoldDB" id="A0A2U0SCC1"/>
<dbReference type="SUPFAM" id="SSF56935">
    <property type="entry name" value="Porins"/>
    <property type="match status" value="1"/>
</dbReference>
<keyword evidence="12 19" id="KW-0675">Receptor</keyword>
<evidence type="ECO:0000313" key="19">
    <source>
        <dbReference type="EMBL" id="PVX29022.1"/>
    </source>
</evidence>
<reference evidence="19 20" key="1">
    <citation type="submission" date="2018-05" db="EMBL/GenBank/DDBJ databases">
        <title>Description of Sphingomonas pokkalii sp nov, isolated from the rhizosphere of saline tolerant pokkali rice and its draft genome analysis.</title>
        <authorList>
            <person name="Menon R."/>
            <person name="Kumari S."/>
            <person name="Rameshkumar N."/>
        </authorList>
    </citation>
    <scope>NUCLEOTIDE SEQUENCE [LARGE SCALE GENOMIC DNA]</scope>
    <source>
        <strain evidence="19 20">L3B27</strain>
    </source>
</reference>
<evidence type="ECO:0000313" key="20">
    <source>
        <dbReference type="Proteomes" id="UP000245890"/>
    </source>
</evidence>
<keyword evidence="20" id="KW-1185">Reference proteome</keyword>
<evidence type="ECO:0000256" key="15">
    <source>
        <dbReference type="RuleBase" id="RU003357"/>
    </source>
</evidence>
<evidence type="ECO:0000256" key="5">
    <source>
        <dbReference type="ARBA" id="ARBA00022496"/>
    </source>
</evidence>
<keyword evidence="11 14" id="KW-0472">Membrane</keyword>
<feature type="chain" id="PRO_5015768525" evidence="16">
    <location>
        <begin position="24"/>
        <end position="696"/>
    </location>
</feature>
<comment type="similarity">
    <text evidence="2 14 15">Belongs to the TonB-dependent receptor family.</text>
</comment>
<keyword evidence="3 14" id="KW-0813">Transport</keyword>
<protein>
    <submittedName>
        <fullName evidence="19">TonB-dependent siderophore receptor</fullName>
    </submittedName>
</protein>
<evidence type="ECO:0000256" key="10">
    <source>
        <dbReference type="ARBA" id="ARBA00023077"/>
    </source>
</evidence>
<dbReference type="InterPro" id="IPR037066">
    <property type="entry name" value="Plug_dom_sf"/>
</dbReference>
<dbReference type="Pfam" id="PF00593">
    <property type="entry name" value="TonB_dep_Rec_b-barrel"/>
    <property type="match status" value="1"/>
</dbReference>
<dbReference type="Proteomes" id="UP000245890">
    <property type="component" value="Unassembled WGS sequence"/>
</dbReference>
<keyword evidence="8" id="KW-0408">Iron</keyword>
<sequence length="696" mass="74881">MPSSLRIALLTSALFALPGTAFAGPDDDGDKAADQQSQIVVTGIVQSSQSATGLALSPRETPQSITIIDQARIQDFQLTNINDLLDQTVGINVERVETDRTYYNSRGFDIASFQVDGIGLPVAYGIQYGDLDTALFDRVEAIRGANALMTGVGNPSATINYVRKRPTDSFQAKGSVQAGSWNRWRAEADVSVPVTDSFAVRAIYAHENRDSHLAYNHVNRNVAGLIASWKVTPQLTATAGYSRQENDARGVLWGALPLTYGDGSRIPYARSATPAAPWTFWDTTDQRAFGELAYDLGSGWQAKGVVTYANNQQTAKLLYAFGTPDKATGLGIRGQVGFYPSETDEYLGDVTASGPLTLFGRAHQLAFGVSRGRQDNRQWQGAGNSLIAYPAVPNLATGGIADPGTGPVTLEANGRIDVTRVYGAAHLNLTDQLKAVVGAGATWLEAGGISYGADLYRKNGRVSPYAGFTYDLTSNVSFYASYTSIFNPQDESDVRGRRLAPITGTSIEGGLKSEWFGGRLYATASLFRARQKNLATVAGQFGPGDPGKLGSNYYVGVDTTARGFELELGGRVTDNWSISGGYTGLEIEDAAGAPARVFLPTKSLKLATTYAVPDLRDLKLGAQLRWQNRVRSPDFSVTQDEYAVLDLMASIRLVDHVRAAINLRNVTDSTYLGSLMWGQAFYAAPRSVLGSITFSY</sequence>
<dbReference type="RefSeq" id="WP_116468464.1">
    <property type="nucleotide sequence ID" value="NZ_QENQ01000001.1"/>
</dbReference>
<dbReference type="PANTHER" id="PTHR32552">
    <property type="entry name" value="FERRICHROME IRON RECEPTOR-RELATED"/>
    <property type="match status" value="1"/>
</dbReference>
<evidence type="ECO:0000256" key="2">
    <source>
        <dbReference type="ARBA" id="ARBA00009810"/>
    </source>
</evidence>
<keyword evidence="9" id="KW-0406">Ion transport</keyword>
<feature type="domain" description="TonB-dependent receptor plug" evidence="18">
    <location>
        <begin position="58"/>
        <end position="156"/>
    </location>
</feature>
<dbReference type="PANTHER" id="PTHR32552:SF74">
    <property type="entry name" value="HYDROXAMATE SIDEROPHORE RECEPTOR FHUE"/>
    <property type="match status" value="1"/>
</dbReference>
<evidence type="ECO:0000256" key="4">
    <source>
        <dbReference type="ARBA" id="ARBA00022452"/>
    </source>
</evidence>
<dbReference type="InterPro" id="IPR036942">
    <property type="entry name" value="Beta-barrel_TonB_sf"/>
</dbReference>
<dbReference type="InterPro" id="IPR010105">
    <property type="entry name" value="TonB_sidphr_rcpt"/>
</dbReference>
<dbReference type="Pfam" id="PF07715">
    <property type="entry name" value="Plug"/>
    <property type="match status" value="1"/>
</dbReference>
<feature type="signal peptide" evidence="16">
    <location>
        <begin position="1"/>
        <end position="23"/>
    </location>
</feature>
<dbReference type="Gene3D" id="2.40.170.20">
    <property type="entry name" value="TonB-dependent receptor, beta-barrel domain"/>
    <property type="match status" value="1"/>
</dbReference>
<evidence type="ECO:0000256" key="6">
    <source>
        <dbReference type="ARBA" id="ARBA00022692"/>
    </source>
</evidence>
<keyword evidence="10 15" id="KW-0798">TonB box</keyword>
<dbReference type="FunFam" id="2.170.130.10:FF:000010">
    <property type="entry name" value="Ferripyoverdine receptor"/>
    <property type="match status" value="1"/>
</dbReference>
<dbReference type="GO" id="GO:0038023">
    <property type="term" value="F:signaling receptor activity"/>
    <property type="evidence" value="ECO:0007669"/>
    <property type="project" value="InterPro"/>
</dbReference>
<dbReference type="PROSITE" id="PS52016">
    <property type="entry name" value="TONB_DEPENDENT_REC_3"/>
    <property type="match status" value="1"/>
</dbReference>
<evidence type="ECO:0000259" key="18">
    <source>
        <dbReference type="Pfam" id="PF07715"/>
    </source>
</evidence>
<accession>A0A2U0SCC1</accession>
<evidence type="ECO:0000256" key="1">
    <source>
        <dbReference type="ARBA" id="ARBA00004571"/>
    </source>
</evidence>
<evidence type="ECO:0000256" key="8">
    <source>
        <dbReference type="ARBA" id="ARBA00023004"/>
    </source>
</evidence>
<keyword evidence="6 14" id="KW-0812">Transmembrane</keyword>
<evidence type="ECO:0000256" key="13">
    <source>
        <dbReference type="ARBA" id="ARBA00023237"/>
    </source>
</evidence>
<comment type="subcellular location">
    <subcellularLocation>
        <location evidence="1 14">Cell outer membrane</location>
        <topology evidence="1 14">Multi-pass membrane protein</topology>
    </subcellularLocation>
</comment>
<evidence type="ECO:0000256" key="16">
    <source>
        <dbReference type="SAM" id="SignalP"/>
    </source>
</evidence>
<name>A0A2U0SCC1_9SPHN</name>
<dbReference type="GO" id="GO:0015344">
    <property type="term" value="F:siderophore uptake transmembrane transporter activity"/>
    <property type="evidence" value="ECO:0007669"/>
    <property type="project" value="TreeGrafter"/>
</dbReference>
<gene>
    <name evidence="19" type="ORF">DD559_06480</name>
</gene>
<dbReference type="InterPro" id="IPR000531">
    <property type="entry name" value="Beta-barrel_TonB"/>
</dbReference>
<comment type="caution">
    <text evidence="19">The sequence shown here is derived from an EMBL/GenBank/DDBJ whole genome shotgun (WGS) entry which is preliminary data.</text>
</comment>
<evidence type="ECO:0000256" key="9">
    <source>
        <dbReference type="ARBA" id="ARBA00023065"/>
    </source>
</evidence>
<evidence type="ECO:0000259" key="17">
    <source>
        <dbReference type="Pfam" id="PF00593"/>
    </source>
</evidence>
<evidence type="ECO:0000256" key="3">
    <source>
        <dbReference type="ARBA" id="ARBA00022448"/>
    </source>
</evidence>
<keyword evidence="7 16" id="KW-0732">Signal</keyword>
<evidence type="ECO:0000256" key="14">
    <source>
        <dbReference type="PROSITE-ProRule" id="PRU01360"/>
    </source>
</evidence>
<evidence type="ECO:0000256" key="12">
    <source>
        <dbReference type="ARBA" id="ARBA00023170"/>
    </source>
</evidence>
<organism evidence="19 20">
    <name type="scientific">Sphingomonas pokkalii</name>
    <dbReference type="NCBI Taxonomy" id="2175090"/>
    <lineage>
        <taxon>Bacteria</taxon>
        <taxon>Pseudomonadati</taxon>
        <taxon>Pseudomonadota</taxon>
        <taxon>Alphaproteobacteria</taxon>
        <taxon>Sphingomonadales</taxon>
        <taxon>Sphingomonadaceae</taxon>
        <taxon>Sphingomonas</taxon>
    </lineage>
</organism>
<dbReference type="GO" id="GO:0015891">
    <property type="term" value="P:siderophore transport"/>
    <property type="evidence" value="ECO:0007669"/>
    <property type="project" value="InterPro"/>
</dbReference>
<dbReference type="OrthoDB" id="9760333at2"/>
<dbReference type="NCBIfam" id="TIGR01783">
    <property type="entry name" value="TonB-siderophor"/>
    <property type="match status" value="1"/>
</dbReference>
<keyword evidence="13 14" id="KW-0998">Cell outer membrane</keyword>
<feature type="domain" description="TonB-dependent receptor-like beta-barrel" evidence="17">
    <location>
        <begin position="265"/>
        <end position="666"/>
    </location>
</feature>
<dbReference type="Gene3D" id="2.170.130.10">
    <property type="entry name" value="TonB-dependent receptor, plug domain"/>
    <property type="match status" value="1"/>
</dbReference>
<dbReference type="CDD" id="cd01347">
    <property type="entry name" value="ligand_gated_channel"/>
    <property type="match status" value="1"/>
</dbReference>